<keyword evidence="3" id="KW-1185">Reference proteome</keyword>
<dbReference type="PANTHER" id="PTHR45033">
    <property type="match status" value="1"/>
</dbReference>
<evidence type="ECO:0000313" key="3">
    <source>
        <dbReference type="Proteomes" id="UP000605986"/>
    </source>
</evidence>
<organism evidence="2 3">
    <name type="scientific">Fusarium austroafricanum</name>
    <dbReference type="NCBI Taxonomy" id="2364996"/>
    <lineage>
        <taxon>Eukaryota</taxon>
        <taxon>Fungi</taxon>
        <taxon>Dikarya</taxon>
        <taxon>Ascomycota</taxon>
        <taxon>Pezizomycotina</taxon>
        <taxon>Sordariomycetes</taxon>
        <taxon>Hypocreomycetidae</taxon>
        <taxon>Hypocreales</taxon>
        <taxon>Nectriaceae</taxon>
        <taxon>Fusarium</taxon>
        <taxon>Fusarium concolor species complex</taxon>
    </lineage>
</organism>
<dbReference type="Proteomes" id="UP000605986">
    <property type="component" value="Unassembled WGS sequence"/>
</dbReference>
<reference evidence="2" key="1">
    <citation type="submission" date="2020-01" db="EMBL/GenBank/DDBJ databases">
        <title>Identification and distribution of gene clusters putatively required for synthesis of sphingolipid metabolism inhibitors in phylogenetically diverse species of the filamentous fungus Fusarium.</title>
        <authorList>
            <person name="Kim H.-S."/>
            <person name="Busman M."/>
            <person name="Brown D.W."/>
            <person name="Divon H."/>
            <person name="Uhlig S."/>
            <person name="Proctor R.H."/>
        </authorList>
    </citation>
    <scope>NUCLEOTIDE SEQUENCE</scope>
    <source>
        <strain evidence="2">NRRL 53441</strain>
    </source>
</reference>
<dbReference type="InterPro" id="IPR020843">
    <property type="entry name" value="ER"/>
</dbReference>
<dbReference type="EMBL" id="JAADJG010000110">
    <property type="protein sequence ID" value="KAF4454932.1"/>
    <property type="molecule type" value="Genomic_DNA"/>
</dbReference>
<dbReference type="SMART" id="SM00829">
    <property type="entry name" value="PKS_ER"/>
    <property type="match status" value="1"/>
</dbReference>
<proteinExistence type="predicted"/>
<feature type="domain" description="Enoyl reductase (ER)" evidence="1">
    <location>
        <begin position="12"/>
        <end position="350"/>
    </location>
</feature>
<dbReference type="AlphaFoldDB" id="A0A8H4KRE3"/>
<dbReference type="InterPro" id="IPR052711">
    <property type="entry name" value="Zinc_ADH-like"/>
</dbReference>
<dbReference type="OrthoDB" id="9930022at2759"/>
<dbReference type="Pfam" id="PF08240">
    <property type="entry name" value="ADH_N"/>
    <property type="match status" value="1"/>
</dbReference>
<evidence type="ECO:0000259" key="1">
    <source>
        <dbReference type="SMART" id="SM00829"/>
    </source>
</evidence>
<dbReference type="InterPro" id="IPR036291">
    <property type="entry name" value="NAD(P)-bd_dom_sf"/>
</dbReference>
<dbReference type="SUPFAM" id="SSF50129">
    <property type="entry name" value="GroES-like"/>
    <property type="match status" value="1"/>
</dbReference>
<protein>
    <recommendedName>
        <fullName evidence="1">Enoyl reductase (ER) domain-containing protein</fullName>
    </recommendedName>
</protein>
<dbReference type="GO" id="GO:0016491">
    <property type="term" value="F:oxidoreductase activity"/>
    <property type="evidence" value="ECO:0007669"/>
    <property type="project" value="InterPro"/>
</dbReference>
<dbReference type="PANTHER" id="PTHR45033:SF2">
    <property type="entry name" value="ZINC-TYPE ALCOHOL DEHYDROGENASE-LIKE PROTEIN C1773.06C"/>
    <property type="match status" value="1"/>
</dbReference>
<comment type="caution">
    <text evidence="2">The sequence shown here is derived from an EMBL/GenBank/DDBJ whole genome shotgun (WGS) entry which is preliminary data.</text>
</comment>
<dbReference type="InterPro" id="IPR013154">
    <property type="entry name" value="ADH-like_N"/>
</dbReference>
<dbReference type="InterPro" id="IPR013149">
    <property type="entry name" value="ADH-like_C"/>
</dbReference>
<dbReference type="Pfam" id="PF00107">
    <property type="entry name" value="ADH_zinc_N"/>
    <property type="match status" value="1"/>
</dbReference>
<dbReference type="Gene3D" id="3.40.50.720">
    <property type="entry name" value="NAD(P)-binding Rossmann-like Domain"/>
    <property type="match status" value="1"/>
</dbReference>
<accession>A0A8H4KRE3</accession>
<dbReference type="Gene3D" id="3.90.180.10">
    <property type="entry name" value="Medium-chain alcohol dehydrogenases, catalytic domain"/>
    <property type="match status" value="1"/>
</dbReference>
<dbReference type="SUPFAM" id="SSF51735">
    <property type="entry name" value="NAD(P)-binding Rossmann-fold domains"/>
    <property type="match status" value="1"/>
</dbReference>
<dbReference type="InterPro" id="IPR011032">
    <property type="entry name" value="GroES-like_sf"/>
</dbReference>
<dbReference type="CDD" id="cd08276">
    <property type="entry name" value="MDR7"/>
    <property type="match status" value="1"/>
</dbReference>
<evidence type="ECO:0000313" key="2">
    <source>
        <dbReference type="EMBL" id="KAF4454932.1"/>
    </source>
</evidence>
<name>A0A8H4KRE3_9HYPO</name>
<gene>
    <name evidence="2" type="ORF">F53441_2641</name>
</gene>
<sequence length="357" mass="38428">MARQWILDGQQGVETSLKYEDNVPIPTKESLGPNDVLVKLHAASLNYRDIVIAESAQIGTITAPMVPLCDGAGSVEAVGSAVKDFSPGDRVITFPAPDVMKERGSGAEVNMLDVQAMLGLGTQGTLRTHGVFSQNALVHAPASLDWLRASTLPVTWVTAWSAISELSKDQIGPQTWILVQGTGGVSVATLQLASSLGLTVVATTSTKEKADKLKALGASHVVNYRENPTDWGKEARALTPNGVGFDMVVDIGGNKTLMQSLEAVRPQGSIQVVGAVAQDAEVVPMLAALMFTCNLRGFLMGSQDQYKELVQYIDKKKLKPVFNDTVFELADAKDAYRMLKEQKHFAKVVVRIDHDEI</sequence>